<dbReference type="Pfam" id="PF21010">
    <property type="entry name" value="HA2_C"/>
    <property type="match status" value="1"/>
</dbReference>
<dbReference type="SMART" id="SM00490">
    <property type="entry name" value="HELICc"/>
    <property type="match status" value="1"/>
</dbReference>
<accession>A0ABM3YGJ4</accession>
<dbReference type="SUPFAM" id="SSF52540">
    <property type="entry name" value="P-loop containing nucleoside triphosphate hydrolases"/>
    <property type="match status" value="1"/>
</dbReference>
<dbReference type="Pfam" id="PF07717">
    <property type="entry name" value="OB_NTP_bind"/>
    <property type="match status" value="1"/>
</dbReference>
<protein>
    <recommendedName>
        <fullName evidence="1">RNA helicase</fullName>
        <ecNumber evidence="1">3.6.4.13</ecNumber>
    </recommendedName>
</protein>
<keyword evidence="5" id="KW-0067">ATP-binding</keyword>
<dbReference type="InterPro" id="IPR011709">
    <property type="entry name" value="DEAD-box_helicase_OB_fold"/>
</dbReference>
<evidence type="ECO:0000313" key="10">
    <source>
        <dbReference type="Proteomes" id="UP001652624"/>
    </source>
</evidence>
<dbReference type="SMART" id="SM00847">
    <property type="entry name" value="HA2"/>
    <property type="match status" value="1"/>
</dbReference>
<organism evidence="10 11">
    <name type="scientific">Erinaceus europaeus</name>
    <name type="common">Western European hedgehog</name>
    <dbReference type="NCBI Taxonomy" id="9365"/>
    <lineage>
        <taxon>Eukaryota</taxon>
        <taxon>Metazoa</taxon>
        <taxon>Chordata</taxon>
        <taxon>Craniata</taxon>
        <taxon>Vertebrata</taxon>
        <taxon>Euteleostomi</taxon>
        <taxon>Mammalia</taxon>
        <taxon>Eutheria</taxon>
        <taxon>Laurasiatheria</taxon>
        <taxon>Eulipotyphla</taxon>
        <taxon>Erinaceidae</taxon>
        <taxon>Erinaceinae</taxon>
        <taxon>Erinaceus</taxon>
    </lineage>
</organism>
<evidence type="ECO:0000256" key="2">
    <source>
        <dbReference type="ARBA" id="ARBA00022741"/>
    </source>
</evidence>
<feature type="compositionally biased region" description="Low complexity" evidence="7">
    <location>
        <begin position="15"/>
        <end position="31"/>
    </location>
</feature>
<keyword evidence="3" id="KW-0378">Hydrolase</keyword>
<sequence length="701" mass="78370">MPEEAGFPHAKRFRPGSGPLSRSGSCPPGGRVVMLTADGGGGRRQQPPLAQPSASLYPEAVELQRRSLPIFQARGQLLAQLRSLDSAVLIGETGSGKTTQIPQYLYEGGIGRQGIIAVTQPRRVAAISLATRVSDEKRTEVGKLVGYTVRFDDVTSEDTRIKFLTDGMLLREAISDSLLRKYSCVILDEAHERTIHTDVLFGVVKAAQKRRKELGKLPLKVIVMSATMDVDLFSQYFNGAPVLYLEGRQHPIQIFYTKQPQHDYLHAALVSVFQIHQEAPSSQDILVFLTGQEEIEAMSKTCRDIAKHLPDGCPSMLVLPLYASLPYAQQLRVFQGAPKGYRKVIISTNIAETSITITGIKYVVDTGMVKAKKYNPDSGLEVLAVQRVSKTQAWQRTGRAGREESGICYRLYTEDEFEKFEKMTIPEIQRCNLAGVLLQLLAMKVPNVLTFDFMSKPSPDHVQAAIAQLDLLGALEHKDEQLTLTPVGRKMAAFPLEPKFAKTILLSPKFHCTEEILTIVSLLSVDSVLYNPPSRRDEVQSVRKKFISSEGDHITLLNIYRTFKNVGGNKDWCKENFVNSKNMMLVAEVRAQLRDICLKMSMPIMSSRGDTENIRRCLAHSLFMSTAELQPDGTYATTDTHQPVAIHPSSVLFHCKPACLVYTELLHTNKCYMRDLCVVDADWLYEAAPEYFRRKLRTSRS</sequence>
<evidence type="ECO:0000256" key="3">
    <source>
        <dbReference type="ARBA" id="ARBA00022801"/>
    </source>
</evidence>
<dbReference type="CDD" id="cd18791">
    <property type="entry name" value="SF2_C_RHA"/>
    <property type="match status" value="1"/>
</dbReference>
<dbReference type="InterPro" id="IPR002464">
    <property type="entry name" value="DNA/RNA_helicase_DEAH_CS"/>
</dbReference>
<dbReference type="Pfam" id="PF04408">
    <property type="entry name" value="WHD_HA2"/>
    <property type="match status" value="1"/>
</dbReference>
<comment type="catalytic activity">
    <reaction evidence="6">
        <text>ATP + H2O = ADP + phosphate + H(+)</text>
        <dbReference type="Rhea" id="RHEA:13065"/>
        <dbReference type="ChEBI" id="CHEBI:15377"/>
        <dbReference type="ChEBI" id="CHEBI:15378"/>
        <dbReference type="ChEBI" id="CHEBI:30616"/>
        <dbReference type="ChEBI" id="CHEBI:43474"/>
        <dbReference type="ChEBI" id="CHEBI:456216"/>
        <dbReference type="EC" id="3.6.4.13"/>
    </reaction>
</comment>
<keyword evidence="2" id="KW-0547">Nucleotide-binding</keyword>
<dbReference type="InterPro" id="IPR007502">
    <property type="entry name" value="Helicase-assoc_dom"/>
</dbReference>
<dbReference type="GO" id="GO:0004386">
    <property type="term" value="F:helicase activity"/>
    <property type="evidence" value="ECO:0007669"/>
    <property type="project" value="UniProtKB-KW"/>
</dbReference>
<dbReference type="CDD" id="cd17978">
    <property type="entry name" value="DEXHc_DHX33"/>
    <property type="match status" value="1"/>
</dbReference>
<evidence type="ECO:0000259" key="8">
    <source>
        <dbReference type="PROSITE" id="PS51192"/>
    </source>
</evidence>
<proteinExistence type="predicted"/>
<dbReference type="GeneID" id="103113615"/>
<dbReference type="InterPro" id="IPR027417">
    <property type="entry name" value="P-loop_NTPase"/>
</dbReference>
<dbReference type="Proteomes" id="UP001652624">
    <property type="component" value="Chromosome 12"/>
</dbReference>
<keyword evidence="10" id="KW-1185">Reference proteome</keyword>
<dbReference type="RefSeq" id="XP_060060192.1">
    <property type="nucleotide sequence ID" value="XM_060204209.1"/>
</dbReference>
<dbReference type="PROSITE" id="PS00690">
    <property type="entry name" value="DEAH_ATP_HELICASE"/>
    <property type="match status" value="1"/>
</dbReference>
<dbReference type="Pfam" id="PF00270">
    <property type="entry name" value="DEAD"/>
    <property type="match status" value="1"/>
</dbReference>
<evidence type="ECO:0000259" key="9">
    <source>
        <dbReference type="PROSITE" id="PS51194"/>
    </source>
</evidence>
<feature type="region of interest" description="Disordered" evidence="7">
    <location>
        <begin position="1"/>
        <end position="52"/>
    </location>
</feature>
<dbReference type="Gene3D" id="3.40.50.300">
    <property type="entry name" value="P-loop containing nucleotide triphosphate hydrolases"/>
    <property type="match status" value="2"/>
</dbReference>
<dbReference type="Pfam" id="PF00271">
    <property type="entry name" value="Helicase_C"/>
    <property type="match status" value="1"/>
</dbReference>
<dbReference type="PANTHER" id="PTHR18934:SF118">
    <property type="entry name" value="ATP-DEPENDENT RNA HELICASE DHX33"/>
    <property type="match status" value="1"/>
</dbReference>
<dbReference type="PANTHER" id="PTHR18934">
    <property type="entry name" value="ATP-DEPENDENT RNA HELICASE"/>
    <property type="match status" value="1"/>
</dbReference>
<evidence type="ECO:0000256" key="7">
    <source>
        <dbReference type="SAM" id="MobiDB-lite"/>
    </source>
</evidence>
<dbReference type="PROSITE" id="PS51192">
    <property type="entry name" value="HELICASE_ATP_BIND_1"/>
    <property type="match status" value="1"/>
</dbReference>
<name>A0ABM3YGJ4_ERIEU</name>
<dbReference type="InterPro" id="IPR048333">
    <property type="entry name" value="HA2_WH"/>
</dbReference>
<reference evidence="11" key="1">
    <citation type="submission" date="2025-08" db="UniProtKB">
        <authorList>
            <consortium name="RefSeq"/>
        </authorList>
    </citation>
    <scope>IDENTIFICATION</scope>
</reference>
<dbReference type="EC" id="3.6.4.13" evidence="1"/>
<gene>
    <name evidence="11" type="primary">DHX33</name>
</gene>
<dbReference type="InterPro" id="IPR011545">
    <property type="entry name" value="DEAD/DEAH_box_helicase_dom"/>
</dbReference>
<feature type="domain" description="Helicase ATP-binding" evidence="8">
    <location>
        <begin position="78"/>
        <end position="246"/>
    </location>
</feature>
<evidence type="ECO:0000256" key="4">
    <source>
        <dbReference type="ARBA" id="ARBA00022806"/>
    </source>
</evidence>
<dbReference type="InterPro" id="IPR014001">
    <property type="entry name" value="Helicase_ATP-bd"/>
</dbReference>
<dbReference type="Gene3D" id="1.20.120.1080">
    <property type="match status" value="1"/>
</dbReference>
<dbReference type="InterPro" id="IPR001650">
    <property type="entry name" value="Helicase_C-like"/>
</dbReference>
<feature type="domain" description="Helicase C-terminal" evidence="9">
    <location>
        <begin position="271"/>
        <end position="444"/>
    </location>
</feature>
<keyword evidence="4 11" id="KW-0347">Helicase</keyword>
<dbReference type="SMART" id="SM00487">
    <property type="entry name" value="DEXDc"/>
    <property type="match status" value="1"/>
</dbReference>
<evidence type="ECO:0000256" key="6">
    <source>
        <dbReference type="ARBA" id="ARBA00047984"/>
    </source>
</evidence>
<evidence type="ECO:0000256" key="5">
    <source>
        <dbReference type="ARBA" id="ARBA00022840"/>
    </source>
</evidence>
<evidence type="ECO:0000313" key="11">
    <source>
        <dbReference type="RefSeq" id="XP_060060192.1"/>
    </source>
</evidence>
<evidence type="ECO:0000256" key="1">
    <source>
        <dbReference type="ARBA" id="ARBA00012552"/>
    </source>
</evidence>
<dbReference type="PROSITE" id="PS51194">
    <property type="entry name" value="HELICASE_CTER"/>
    <property type="match status" value="1"/>
</dbReference>